<reference evidence="2 3" key="1">
    <citation type="journal article" date="2020" name="Cell">
        <title>Large-Scale Comparative Analyses of Tick Genomes Elucidate Their Genetic Diversity and Vector Capacities.</title>
        <authorList>
            <consortium name="Tick Genome and Microbiome Consortium (TIGMIC)"/>
            <person name="Jia N."/>
            <person name="Wang J."/>
            <person name="Shi W."/>
            <person name="Du L."/>
            <person name="Sun Y."/>
            <person name="Zhan W."/>
            <person name="Jiang J.F."/>
            <person name="Wang Q."/>
            <person name="Zhang B."/>
            <person name="Ji P."/>
            <person name="Bell-Sakyi L."/>
            <person name="Cui X.M."/>
            <person name="Yuan T.T."/>
            <person name="Jiang B.G."/>
            <person name="Yang W.F."/>
            <person name="Lam T.T."/>
            <person name="Chang Q.C."/>
            <person name="Ding S.J."/>
            <person name="Wang X.J."/>
            <person name="Zhu J.G."/>
            <person name="Ruan X.D."/>
            <person name="Zhao L."/>
            <person name="Wei J.T."/>
            <person name="Ye R.Z."/>
            <person name="Que T.C."/>
            <person name="Du C.H."/>
            <person name="Zhou Y.H."/>
            <person name="Cheng J.X."/>
            <person name="Dai P.F."/>
            <person name="Guo W.B."/>
            <person name="Han X.H."/>
            <person name="Huang E.J."/>
            <person name="Li L.F."/>
            <person name="Wei W."/>
            <person name="Gao Y.C."/>
            <person name="Liu J.Z."/>
            <person name="Shao H.Z."/>
            <person name="Wang X."/>
            <person name="Wang C.C."/>
            <person name="Yang T.C."/>
            <person name="Huo Q.B."/>
            <person name="Li W."/>
            <person name="Chen H.Y."/>
            <person name="Chen S.E."/>
            <person name="Zhou L.G."/>
            <person name="Ni X.B."/>
            <person name="Tian J.H."/>
            <person name="Sheng Y."/>
            <person name="Liu T."/>
            <person name="Pan Y.S."/>
            <person name="Xia L.Y."/>
            <person name="Li J."/>
            <person name="Zhao F."/>
            <person name="Cao W.C."/>
        </authorList>
    </citation>
    <scope>NUCLEOTIDE SEQUENCE [LARGE SCALE GENOMIC DNA]</scope>
    <source>
        <strain evidence="2">HaeL-2018</strain>
    </source>
</reference>
<evidence type="ECO:0000313" key="3">
    <source>
        <dbReference type="Proteomes" id="UP000821853"/>
    </source>
</evidence>
<protein>
    <submittedName>
        <fullName evidence="2">Uncharacterized protein</fullName>
    </submittedName>
</protein>
<feature type="region of interest" description="Disordered" evidence="1">
    <location>
        <begin position="1"/>
        <end position="25"/>
    </location>
</feature>
<dbReference type="Proteomes" id="UP000821853">
    <property type="component" value="Chromosome 10"/>
</dbReference>
<dbReference type="AlphaFoldDB" id="A0A9J6FL49"/>
<dbReference type="EMBL" id="JABSTR010000002">
    <property type="protein sequence ID" value="KAH9363818.1"/>
    <property type="molecule type" value="Genomic_DNA"/>
</dbReference>
<organism evidence="2 3">
    <name type="scientific">Haemaphysalis longicornis</name>
    <name type="common">Bush tick</name>
    <dbReference type="NCBI Taxonomy" id="44386"/>
    <lineage>
        <taxon>Eukaryota</taxon>
        <taxon>Metazoa</taxon>
        <taxon>Ecdysozoa</taxon>
        <taxon>Arthropoda</taxon>
        <taxon>Chelicerata</taxon>
        <taxon>Arachnida</taxon>
        <taxon>Acari</taxon>
        <taxon>Parasitiformes</taxon>
        <taxon>Ixodida</taxon>
        <taxon>Ixodoidea</taxon>
        <taxon>Ixodidae</taxon>
        <taxon>Haemaphysalinae</taxon>
        <taxon>Haemaphysalis</taxon>
    </lineage>
</organism>
<dbReference type="VEuPathDB" id="VectorBase:HLOH_048958"/>
<proteinExistence type="predicted"/>
<comment type="caution">
    <text evidence="2">The sequence shown here is derived from an EMBL/GenBank/DDBJ whole genome shotgun (WGS) entry which is preliminary data.</text>
</comment>
<evidence type="ECO:0000313" key="2">
    <source>
        <dbReference type="EMBL" id="KAH9363818.1"/>
    </source>
</evidence>
<keyword evidence="3" id="KW-1185">Reference proteome</keyword>
<sequence length="137" mass="15339">MPLEPHPARGPQATKPAGRRRRKHQDGLFRPGACLRSHGALCMHEVVTLWYRLVSRFYMTSPVALFAGDSEITRLCRVFPHIRTPDEKTSLRKSLIHIVTDLHADSDDIAPKLPVANPVDRLPAKDALSHSFCDVAI</sequence>
<evidence type="ECO:0000256" key="1">
    <source>
        <dbReference type="SAM" id="MobiDB-lite"/>
    </source>
</evidence>
<accession>A0A9J6FL49</accession>
<gene>
    <name evidence="2" type="ORF">HPB48_021108</name>
</gene>
<name>A0A9J6FL49_HAELO</name>